<feature type="transmembrane region" description="Helical" evidence="7">
    <location>
        <begin position="82"/>
        <end position="102"/>
    </location>
</feature>
<dbReference type="OrthoDB" id="9770347at2"/>
<feature type="transmembrane region" description="Helical" evidence="7">
    <location>
        <begin position="41"/>
        <end position="61"/>
    </location>
</feature>
<evidence type="ECO:0000256" key="4">
    <source>
        <dbReference type="ARBA" id="ARBA00022692"/>
    </source>
</evidence>
<feature type="transmembrane region" description="Helical" evidence="7">
    <location>
        <begin position="210"/>
        <end position="228"/>
    </location>
</feature>
<keyword evidence="3" id="KW-1003">Cell membrane</keyword>
<dbReference type="Pfam" id="PF13440">
    <property type="entry name" value="Polysacc_synt_3"/>
    <property type="match status" value="1"/>
</dbReference>
<feature type="transmembrane region" description="Helical" evidence="7">
    <location>
        <begin position="294"/>
        <end position="314"/>
    </location>
</feature>
<keyword evidence="6 7" id="KW-0472">Membrane</keyword>
<evidence type="ECO:0000256" key="5">
    <source>
        <dbReference type="ARBA" id="ARBA00022989"/>
    </source>
</evidence>
<organism evidence="8 9">
    <name type="scientific">Lyngbya aestuarii BL J</name>
    <dbReference type="NCBI Taxonomy" id="1348334"/>
    <lineage>
        <taxon>Bacteria</taxon>
        <taxon>Bacillati</taxon>
        <taxon>Cyanobacteriota</taxon>
        <taxon>Cyanophyceae</taxon>
        <taxon>Oscillatoriophycideae</taxon>
        <taxon>Oscillatoriales</taxon>
        <taxon>Microcoleaceae</taxon>
        <taxon>Lyngbya</taxon>
    </lineage>
</organism>
<dbReference type="Proteomes" id="UP000017127">
    <property type="component" value="Unassembled WGS sequence"/>
</dbReference>
<dbReference type="PANTHER" id="PTHR30250:SF10">
    <property type="entry name" value="LIPOPOLYSACCHARIDE BIOSYNTHESIS PROTEIN WZXC"/>
    <property type="match status" value="1"/>
</dbReference>
<dbReference type="InterPro" id="IPR050833">
    <property type="entry name" value="Poly_Biosynth_Transport"/>
</dbReference>
<feature type="transmembrane region" description="Helical" evidence="7">
    <location>
        <begin position="326"/>
        <end position="345"/>
    </location>
</feature>
<keyword evidence="9" id="KW-1185">Reference proteome</keyword>
<dbReference type="AlphaFoldDB" id="U7QMN4"/>
<evidence type="ECO:0000256" key="7">
    <source>
        <dbReference type="SAM" id="Phobius"/>
    </source>
</evidence>
<comment type="caution">
    <text evidence="8">The sequence shown here is derived from an EMBL/GenBank/DDBJ whole genome shotgun (WGS) entry which is preliminary data.</text>
</comment>
<feature type="transmembrane region" description="Helical" evidence="7">
    <location>
        <begin position="234"/>
        <end position="254"/>
    </location>
</feature>
<feature type="transmembrane region" description="Helical" evidence="7">
    <location>
        <begin position="416"/>
        <end position="436"/>
    </location>
</feature>
<accession>U7QMN4</accession>
<sequence length="446" mass="49977">MSSIKKQAVEGTIWTVVGYGGSQVLRLGSNLILTRLLVPELFGLMALVNTFIMGVALFSDIGIRPSIIRSPRWNDPVFLNTAWTLQALRACWIWIGCAILAWPVSQFYNDSRLVWLLPVSALTVLVNGLSSTSMATLSRKLEIGKLTRLEFATQIISLAVTIVWAYITPTVWALIGGNLVSSVVKTAWSHRLEPETSNWFAWEKDSLKEIMSFGTWIFVSTMMTFLASQADRLILGRLFTLQLLGVYTVAFSFADLPRQVVKRISQQVMFPVISKYADLDRPSLRAKILQKRKLLLIGLAFMVTVLACFGDLIIEILYDERYQEAGWMLPILAVGLWPLLLSATIDKALFAIGNPKYVALGYFLKFLYMVTLLPVANELFGMVGAITVIAFNDLPSYFSINYGLWQEKLTCFRQDIQATILLLGLLFIVCLGRYSLGFGLPIDQLL</sequence>
<reference evidence="8 9" key="1">
    <citation type="journal article" date="2013" name="Front. Microbiol.">
        <title>Comparative genomic analyses of the cyanobacterium, Lyngbya aestuarii BL J, a powerful hydrogen producer.</title>
        <authorList>
            <person name="Kothari A."/>
            <person name="Vaughn M."/>
            <person name="Garcia-Pichel F."/>
        </authorList>
    </citation>
    <scope>NUCLEOTIDE SEQUENCE [LARGE SCALE GENOMIC DNA]</scope>
    <source>
        <strain evidence="8 9">BL J</strain>
    </source>
</reference>
<keyword evidence="5 7" id="KW-1133">Transmembrane helix</keyword>
<feature type="transmembrane region" description="Helical" evidence="7">
    <location>
        <begin position="382"/>
        <end position="404"/>
    </location>
</feature>
<evidence type="ECO:0000256" key="1">
    <source>
        <dbReference type="ARBA" id="ARBA00004651"/>
    </source>
</evidence>
<comment type="similarity">
    <text evidence="2">Belongs to the polysaccharide synthase family.</text>
</comment>
<comment type="subcellular location">
    <subcellularLocation>
        <location evidence="1">Cell membrane</location>
        <topology evidence="1">Multi-pass membrane protein</topology>
    </subcellularLocation>
</comment>
<evidence type="ECO:0000313" key="9">
    <source>
        <dbReference type="Proteomes" id="UP000017127"/>
    </source>
</evidence>
<feature type="transmembrane region" description="Helical" evidence="7">
    <location>
        <begin position="114"/>
        <end position="137"/>
    </location>
</feature>
<proteinExistence type="inferred from homology"/>
<feature type="transmembrane region" description="Helical" evidence="7">
    <location>
        <begin position="149"/>
        <end position="166"/>
    </location>
</feature>
<protein>
    <submittedName>
        <fullName evidence="8">Polysaccharide biosynthesis family protein</fullName>
    </submittedName>
</protein>
<evidence type="ECO:0000256" key="3">
    <source>
        <dbReference type="ARBA" id="ARBA00022475"/>
    </source>
</evidence>
<feature type="transmembrane region" description="Helical" evidence="7">
    <location>
        <begin position="357"/>
        <end position="376"/>
    </location>
</feature>
<keyword evidence="4 7" id="KW-0812">Transmembrane</keyword>
<dbReference type="EMBL" id="AUZM01000005">
    <property type="protein sequence ID" value="ERT09143.1"/>
    <property type="molecule type" value="Genomic_DNA"/>
</dbReference>
<dbReference type="GO" id="GO:0005886">
    <property type="term" value="C:plasma membrane"/>
    <property type="evidence" value="ECO:0007669"/>
    <property type="project" value="UniProtKB-SubCell"/>
</dbReference>
<dbReference type="PANTHER" id="PTHR30250">
    <property type="entry name" value="PST FAMILY PREDICTED COLANIC ACID TRANSPORTER"/>
    <property type="match status" value="1"/>
</dbReference>
<dbReference type="PATRIC" id="fig|1348334.3.peg.814"/>
<name>U7QMN4_9CYAN</name>
<evidence type="ECO:0000256" key="6">
    <source>
        <dbReference type="ARBA" id="ARBA00023136"/>
    </source>
</evidence>
<evidence type="ECO:0000256" key="2">
    <source>
        <dbReference type="ARBA" id="ARBA00007430"/>
    </source>
</evidence>
<dbReference type="RefSeq" id="WP_023064688.1">
    <property type="nucleotide sequence ID" value="NZ_AUZM01000005.1"/>
</dbReference>
<gene>
    <name evidence="8" type="ORF">M595_0832</name>
</gene>
<evidence type="ECO:0000313" key="8">
    <source>
        <dbReference type="EMBL" id="ERT09143.1"/>
    </source>
</evidence>